<dbReference type="InterPro" id="IPR027417">
    <property type="entry name" value="P-loop_NTPase"/>
</dbReference>
<dbReference type="Pfam" id="PF14490">
    <property type="entry name" value="HHH_RecD2"/>
    <property type="match status" value="1"/>
</dbReference>
<dbReference type="GeneID" id="29419235"/>
<dbReference type="GO" id="GO:0009338">
    <property type="term" value="C:exodeoxyribonuclease V complex"/>
    <property type="evidence" value="ECO:0007669"/>
    <property type="project" value="TreeGrafter"/>
</dbReference>
<comment type="similarity">
    <text evidence="3">Belongs to the RecD family. RecD2 subfamily.</text>
</comment>
<dbReference type="EC" id="5.6.2.3" evidence="3"/>
<dbReference type="InterPro" id="IPR050534">
    <property type="entry name" value="Coronavir_polyprotein_1ab"/>
</dbReference>
<protein>
    <recommendedName>
        <fullName evidence="3">ATP-dependent RecD2 DNA helicase</fullName>
        <ecNumber evidence="3">5.6.2.3</ecNumber>
    </recommendedName>
    <alternativeName>
        <fullName evidence="3">DNA 5'-3' helicase subunit RecD2</fullName>
    </alternativeName>
</protein>
<dbReference type="Pfam" id="PF13538">
    <property type="entry name" value="UvrD_C_2"/>
    <property type="match status" value="1"/>
</dbReference>
<accession>W6N5D7</accession>
<feature type="domain" description="AAA+ ATPase" evidence="4">
    <location>
        <begin position="332"/>
        <end position="451"/>
    </location>
</feature>
<dbReference type="OrthoDB" id="9803432at2"/>
<dbReference type="GO" id="GO:0017116">
    <property type="term" value="F:single-stranded DNA helicase activity"/>
    <property type="evidence" value="ECO:0007669"/>
    <property type="project" value="TreeGrafter"/>
</dbReference>
<dbReference type="InterPro" id="IPR029493">
    <property type="entry name" value="RecD2-like_HHH"/>
</dbReference>
<dbReference type="GO" id="GO:0043139">
    <property type="term" value="F:5'-3' DNA helicase activity"/>
    <property type="evidence" value="ECO:0007669"/>
    <property type="project" value="UniProtKB-UniRule"/>
</dbReference>
<organism evidence="5 6">
    <name type="scientific">Clostridium tyrobutyricum DIVETGP</name>
    <dbReference type="NCBI Taxonomy" id="1408889"/>
    <lineage>
        <taxon>Bacteria</taxon>
        <taxon>Bacillati</taxon>
        <taxon>Bacillota</taxon>
        <taxon>Clostridia</taxon>
        <taxon>Eubacteriales</taxon>
        <taxon>Clostridiaceae</taxon>
        <taxon>Clostridium</taxon>
    </lineage>
</organism>
<dbReference type="InterPro" id="IPR003593">
    <property type="entry name" value="AAA+_ATPase"/>
</dbReference>
<dbReference type="InterPro" id="IPR041451">
    <property type="entry name" value="RecD2_SH13"/>
</dbReference>
<evidence type="ECO:0000256" key="3">
    <source>
        <dbReference type="HAMAP-Rule" id="MF_01488"/>
    </source>
</evidence>
<keyword evidence="6" id="KW-1185">Reference proteome</keyword>
<dbReference type="Pfam" id="PF14520">
    <property type="entry name" value="HHH_5"/>
    <property type="match status" value="1"/>
</dbReference>
<dbReference type="CDD" id="cd17933">
    <property type="entry name" value="DEXSc_RecD-like"/>
    <property type="match status" value="1"/>
</dbReference>
<reference evidence="5 6" key="1">
    <citation type="journal article" date="2015" name="Genome Announc.">
        <title>Draft Genome Sequence of Clostridium tyrobutyricum Strain DIVETGP, Isolated from Cow's Milk for Grana Padano Production.</title>
        <authorList>
            <person name="Soggiu A."/>
            <person name="Piras C."/>
            <person name="Gaiarsa S."/>
            <person name="Sassera D."/>
            <person name="Roncada P."/>
            <person name="Bendixen E."/>
            <person name="Brasca M."/>
            <person name="Bonizzi L."/>
        </authorList>
    </citation>
    <scope>NUCLEOTIDE SEQUENCE [LARGE SCALE GENOMIC DNA]</scope>
    <source>
        <strain evidence="5 6">DIVETGP</strain>
    </source>
</reference>
<dbReference type="RefSeq" id="WP_017751489.1">
    <property type="nucleotide sequence ID" value="NZ_CBXI010000023.1"/>
</dbReference>
<dbReference type="Gene3D" id="3.40.50.300">
    <property type="entry name" value="P-loop containing nucleotide triphosphate hydrolases"/>
    <property type="match status" value="2"/>
</dbReference>
<dbReference type="PANTHER" id="PTHR43788">
    <property type="entry name" value="DNA2/NAM7 HELICASE FAMILY MEMBER"/>
    <property type="match status" value="1"/>
</dbReference>
<comment type="function">
    <text evidence="3">DNA-dependent ATPase and ATP-dependent 5'-3' DNA helicase. Has no activity on blunt DNA or DNA with 3'-overhangs, requires at least 10 bases of 5'-ssDNA for helicase activity.</text>
</comment>
<dbReference type="Gene3D" id="1.10.10.2220">
    <property type="match status" value="1"/>
</dbReference>
<dbReference type="CDD" id="cd18809">
    <property type="entry name" value="SF1_C_RecD"/>
    <property type="match status" value="1"/>
</dbReference>
<dbReference type="GO" id="GO:0003677">
    <property type="term" value="F:DNA binding"/>
    <property type="evidence" value="ECO:0007669"/>
    <property type="project" value="UniProtKB-UniRule"/>
</dbReference>
<comment type="catalytic activity">
    <reaction evidence="3">
        <text>ATP + H2O = ADP + phosphate + H(+)</text>
        <dbReference type="Rhea" id="RHEA:13065"/>
        <dbReference type="ChEBI" id="CHEBI:15377"/>
        <dbReference type="ChEBI" id="CHEBI:15378"/>
        <dbReference type="ChEBI" id="CHEBI:30616"/>
        <dbReference type="ChEBI" id="CHEBI:43474"/>
        <dbReference type="ChEBI" id="CHEBI:456216"/>
        <dbReference type="EC" id="5.6.2.3"/>
    </reaction>
</comment>
<dbReference type="HAMAP" id="MF_01488">
    <property type="entry name" value="RecD2"/>
    <property type="match status" value="1"/>
</dbReference>
<dbReference type="SMART" id="SM00382">
    <property type="entry name" value="AAA"/>
    <property type="match status" value="1"/>
</dbReference>
<dbReference type="GO" id="GO:0005524">
    <property type="term" value="F:ATP binding"/>
    <property type="evidence" value="ECO:0007669"/>
    <property type="project" value="UniProtKB-UniRule"/>
</dbReference>
<dbReference type="Pfam" id="PF23139">
    <property type="entry name" value="OB_YrrC"/>
    <property type="match status" value="1"/>
</dbReference>
<dbReference type="GO" id="GO:0016887">
    <property type="term" value="F:ATP hydrolysis activity"/>
    <property type="evidence" value="ECO:0007669"/>
    <property type="project" value="RHEA"/>
</dbReference>
<evidence type="ECO:0000313" key="5">
    <source>
        <dbReference type="EMBL" id="CDL91245.1"/>
    </source>
</evidence>
<evidence type="ECO:0000313" key="6">
    <source>
        <dbReference type="Proteomes" id="UP000019482"/>
    </source>
</evidence>
<dbReference type="InterPro" id="IPR055446">
    <property type="entry name" value="RecD2_N_OB"/>
</dbReference>
<dbReference type="SUPFAM" id="SSF47781">
    <property type="entry name" value="RuvA domain 2-like"/>
    <property type="match status" value="1"/>
</dbReference>
<keyword evidence="1 3" id="KW-0547">Nucleotide-binding</keyword>
<keyword evidence="3" id="KW-0378">Hydrolase</keyword>
<feature type="binding site" evidence="3">
    <location>
        <begin position="343"/>
        <end position="347"/>
    </location>
    <ligand>
        <name>ATP</name>
        <dbReference type="ChEBI" id="CHEBI:30616"/>
    </ligand>
</feature>
<dbReference type="AlphaFoldDB" id="W6N5D7"/>
<dbReference type="SUPFAM" id="SSF52540">
    <property type="entry name" value="P-loop containing nucleoside triphosphate hydrolases"/>
    <property type="match status" value="1"/>
</dbReference>
<name>W6N5D7_CLOTY</name>
<dbReference type="Proteomes" id="UP000019482">
    <property type="component" value="Unassembled WGS sequence"/>
</dbReference>
<dbReference type="PANTHER" id="PTHR43788:SF6">
    <property type="entry name" value="DNA HELICASE B"/>
    <property type="match status" value="1"/>
</dbReference>
<dbReference type="NCBIfam" id="TIGR01448">
    <property type="entry name" value="recD_rel"/>
    <property type="match status" value="1"/>
</dbReference>
<dbReference type="InterPro" id="IPR010994">
    <property type="entry name" value="RuvA_2-like"/>
</dbReference>
<keyword evidence="3" id="KW-0413">Isomerase</keyword>
<comment type="caution">
    <text evidence="5">The sequence shown here is derived from an EMBL/GenBank/DDBJ whole genome shotgun (WGS) entry which is preliminary data.</text>
</comment>
<dbReference type="InterPro" id="IPR006345">
    <property type="entry name" value="RecD2"/>
</dbReference>
<dbReference type="Pfam" id="PF18335">
    <property type="entry name" value="SH3_13"/>
    <property type="match status" value="1"/>
</dbReference>
<dbReference type="Gene3D" id="1.10.150.20">
    <property type="entry name" value="5' to 3' exonuclease, C-terminal subdomain"/>
    <property type="match status" value="1"/>
</dbReference>
<dbReference type="Gene3D" id="2.30.30.940">
    <property type="match status" value="1"/>
</dbReference>
<evidence type="ECO:0000259" key="4">
    <source>
        <dbReference type="SMART" id="SM00382"/>
    </source>
</evidence>
<keyword evidence="3 5" id="KW-0347">Helicase</keyword>
<proteinExistence type="inferred from homology"/>
<dbReference type="Pfam" id="PF13245">
    <property type="entry name" value="AAA_19"/>
    <property type="match status" value="1"/>
</dbReference>
<dbReference type="EMBL" id="CBXI010000023">
    <property type="protein sequence ID" value="CDL91245.1"/>
    <property type="molecule type" value="Genomic_DNA"/>
</dbReference>
<evidence type="ECO:0000256" key="2">
    <source>
        <dbReference type="ARBA" id="ARBA00022840"/>
    </source>
</evidence>
<evidence type="ECO:0000256" key="1">
    <source>
        <dbReference type="ARBA" id="ARBA00022741"/>
    </source>
</evidence>
<dbReference type="InterPro" id="IPR027785">
    <property type="entry name" value="UvrD-like_helicase_C"/>
</dbReference>
<sequence>MQELQGIVDEIVYQNEKNGYTVARIKGKDGITVIVGSIPFIMEGQNLKLTGDWSVHPKFGRQLKIKYSEEILPTSSTGIERYLSSGAISGIGPVTAKKIVERFGEDTLDVLDNHIERLREIEGIGQKKIDLICKSYSKQVEVRNIMIFLQTYGVTPNQCVKIHKKFGAASIKTVKENPYVLTEEISGIGFKIADRIARSLGIEGNSPFRIQSGIKYIVSKFCNFGNTYMPLKKLEEEALDVLEVTKDEIEENIYDSSLKGTIKLEKFEDNICVFLPIYYYCELSVTKKILYLSFSEYDEIELDIDKEISEFESQNNIQFAESQKKAIIGAVENGVEIITGGPGTGKTTIINCITKIFEKAKLRVFMAAPTGRAAKRMSESANREAKTIHRLLEMNASSDEDEIMFSRSEDITLECDVVIVDEASMIDIILMNNLLKAISIGTRVIIVGDVDQLPSVGPGNVLKDFIESKCIKVVRLKEIFRQSKESMIIVNAHRINSGMMPFLNKKDKDFYFIKCDDQNKILDTLIQLVDKRLPGFNKSWNKLSDIQVVSPMRKGILGVLNLNNRLQNVLNCKSKDKNEKEFRNVLFRVGDKVMQTKNNYSLKWESILNSGEESGLGIFNGDVGYVESINNENNTLSVIFDDEKRVMYDNIYLDELTLAYAVTIHKSQGSEFPVIVMPVFMGSSFLMNRNLLYTAVTRAKQMVVLVGELKALKFMIDNNKSFDRYSLLKNRIMDIMESEDNVALEKDAPWRGEDKSRTGYNKMD</sequence>
<keyword evidence="2 3" id="KW-0067">ATP-binding</keyword>
<dbReference type="GO" id="GO:0006310">
    <property type="term" value="P:DNA recombination"/>
    <property type="evidence" value="ECO:0007669"/>
    <property type="project" value="InterPro"/>
</dbReference>
<gene>
    <name evidence="3" type="primary">recD2</name>
    <name evidence="5" type="ORF">CTDIVETGP_1315</name>
</gene>
<keyword evidence="3" id="KW-0238">DNA-binding</keyword>